<reference evidence="5 6" key="1">
    <citation type="submission" date="2018-01" db="EMBL/GenBank/DDBJ databases">
        <title>Genome Sequencing and Assembly of Anaerobacter polyendosporus strain CT4.</title>
        <authorList>
            <person name="Tachaapaikoon C."/>
            <person name="Sutheeworapong S."/>
            <person name="Jenjaroenpun P."/>
            <person name="Wongsurawat T."/>
            <person name="Nookeaw I."/>
            <person name="Cheawchanlertfa P."/>
            <person name="Kosugi A."/>
            <person name="Cheevadhanarak S."/>
            <person name="Ratanakhanokchai K."/>
        </authorList>
    </citation>
    <scope>NUCLEOTIDE SEQUENCE [LARGE SCALE GENOMIC DNA]</scope>
    <source>
        <strain evidence="5 6">CT4</strain>
    </source>
</reference>
<dbReference type="InterPro" id="IPR035938">
    <property type="entry name" value="Hemerythrin-like_sf"/>
</dbReference>
<dbReference type="PANTHER" id="PTHR37164:SF1">
    <property type="entry name" value="BACTERIOHEMERYTHRIN"/>
    <property type="match status" value="1"/>
</dbReference>
<dbReference type="CDD" id="cd12107">
    <property type="entry name" value="Hemerythrin"/>
    <property type="match status" value="1"/>
</dbReference>
<dbReference type="GO" id="GO:0046872">
    <property type="term" value="F:metal ion binding"/>
    <property type="evidence" value="ECO:0007669"/>
    <property type="project" value="UniProtKB-KW"/>
</dbReference>
<dbReference type="InterPro" id="IPR012827">
    <property type="entry name" value="Hemerythrin_metal-bd"/>
</dbReference>
<protein>
    <recommendedName>
        <fullName evidence="4">Hemerythrin-like domain-containing protein</fullName>
    </recommendedName>
</protein>
<dbReference type="RefSeq" id="WP_128213893.1">
    <property type="nucleotide sequence ID" value="NZ_CP025746.1"/>
</dbReference>
<keyword evidence="2" id="KW-0479">Metal-binding</keyword>
<dbReference type="NCBIfam" id="TIGR02481">
    <property type="entry name" value="hemeryth_dom"/>
    <property type="match status" value="1"/>
</dbReference>
<organism evidence="5 6">
    <name type="scientific">Clostridium manihotivorum</name>
    <dbReference type="NCBI Taxonomy" id="2320868"/>
    <lineage>
        <taxon>Bacteria</taxon>
        <taxon>Bacillati</taxon>
        <taxon>Bacillota</taxon>
        <taxon>Clostridia</taxon>
        <taxon>Eubacteriales</taxon>
        <taxon>Clostridiaceae</taxon>
        <taxon>Clostridium</taxon>
    </lineage>
</organism>
<dbReference type="AlphaFoldDB" id="A0A410DVU5"/>
<evidence type="ECO:0000313" key="5">
    <source>
        <dbReference type="EMBL" id="QAA33167.1"/>
    </source>
</evidence>
<accession>A0A410DVU5</accession>
<evidence type="ECO:0000256" key="3">
    <source>
        <dbReference type="ARBA" id="ARBA00023004"/>
    </source>
</evidence>
<evidence type="ECO:0000256" key="1">
    <source>
        <dbReference type="ARBA" id="ARBA00010587"/>
    </source>
</evidence>
<evidence type="ECO:0000259" key="4">
    <source>
        <dbReference type="Pfam" id="PF01814"/>
    </source>
</evidence>
<dbReference type="InterPro" id="IPR050669">
    <property type="entry name" value="Hemerythrin"/>
</dbReference>
<dbReference type="EMBL" id="CP025746">
    <property type="protein sequence ID" value="QAA33167.1"/>
    <property type="molecule type" value="Genomic_DNA"/>
</dbReference>
<keyword evidence="3" id="KW-0408">Iron</keyword>
<dbReference type="Gene3D" id="1.20.120.50">
    <property type="entry name" value="Hemerythrin-like"/>
    <property type="match status" value="1"/>
</dbReference>
<dbReference type="Pfam" id="PF01814">
    <property type="entry name" value="Hemerythrin"/>
    <property type="match status" value="1"/>
</dbReference>
<evidence type="ECO:0000256" key="2">
    <source>
        <dbReference type="ARBA" id="ARBA00022723"/>
    </source>
</evidence>
<dbReference type="KEGG" id="cmah:C1I91_16830"/>
<comment type="similarity">
    <text evidence="1">Belongs to the hemerythrin family.</text>
</comment>
<feature type="domain" description="Hemerythrin-like" evidence="4">
    <location>
        <begin position="10"/>
        <end position="121"/>
    </location>
</feature>
<proteinExistence type="inferred from homology"/>
<dbReference type="PANTHER" id="PTHR37164">
    <property type="entry name" value="BACTERIOHEMERYTHRIN"/>
    <property type="match status" value="1"/>
</dbReference>
<dbReference type="Proteomes" id="UP000286268">
    <property type="component" value="Chromosome"/>
</dbReference>
<evidence type="ECO:0000313" key="6">
    <source>
        <dbReference type="Proteomes" id="UP000286268"/>
    </source>
</evidence>
<keyword evidence="6" id="KW-1185">Reference proteome</keyword>
<dbReference type="InterPro" id="IPR012312">
    <property type="entry name" value="Hemerythrin-like"/>
</dbReference>
<sequence length="128" mass="15920">MFEWKQCYETGISFIDDHHKRLFELAYETTNNEKNNRDIFNELLDFIKFNFAIEEDYMSEVEYAEFKGHRDHHNIFIKRLCYLKAEEFDNEEDYEKLYWEKAFHFIYSWLHNHMVSEDSKYSNIEDTI</sequence>
<dbReference type="OrthoDB" id="9797092at2"/>
<dbReference type="SUPFAM" id="SSF47188">
    <property type="entry name" value="Hemerythrin-like"/>
    <property type="match status" value="1"/>
</dbReference>
<gene>
    <name evidence="5" type="ORF">C1I91_16830</name>
</gene>
<name>A0A410DVU5_9CLOT</name>